<dbReference type="GeneID" id="71855279"/>
<feature type="transmembrane region" description="Helical" evidence="3">
    <location>
        <begin position="17"/>
        <end position="39"/>
    </location>
</feature>
<evidence type="ECO:0000313" key="5">
    <source>
        <dbReference type="Proteomes" id="UP001595821"/>
    </source>
</evidence>
<dbReference type="RefSeq" id="WP_246968998.1">
    <property type="nucleotide sequence ID" value="NZ_CP095397.1"/>
</dbReference>
<dbReference type="InterPro" id="IPR000462">
    <property type="entry name" value="CDP-OH_P_trans"/>
</dbReference>
<keyword evidence="3" id="KW-1133">Transmembrane helix</keyword>
<feature type="transmembrane region" description="Helical" evidence="3">
    <location>
        <begin position="149"/>
        <end position="179"/>
    </location>
</feature>
<sequence>MSEASWLPGTRRVRRQWSLAVTICAIVGVGVGAVLHQLFPAVVSGGFLLATGGVLVVELIVFGWLFEQVADARDPQRLSVATAITIGRAGVLAAFAGFLASGRPSGALVWFPGTLFATAALLDGVDGAVARATNCVSELGDRLDREVDALIVLVGAVFAVAEGVAPVGYLVVGFGRYGFLLGILWRQRRGRPVEPLPPSLVRRAIGTTQFVAIWLALLPVPGRDLSRTLTMVAAIPFLLSFARDWLAITGRR</sequence>
<evidence type="ECO:0000256" key="1">
    <source>
        <dbReference type="ARBA" id="ARBA00022679"/>
    </source>
</evidence>
<dbReference type="InterPro" id="IPR048254">
    <property type="entry name" value="CDP_ALCOHOL_P_TRANSF_CS"/>
</dbReference>
<evidence type="ECO:0000256" key="2">
    <source>
        <dbReference type="RuleBase" id="RU003750"/>
    </source>
</evidence>
<evidence type="ECO:0000313" key="4">
    <source>
        <dbReference type="EMBL" id="MFC4245768.1"/>
    </source>
</evidence>
<accession>A0ABD5NUN5</accession>
<dbReference type="InterPro" id="IPR043130">
    <property type="entry name" value="CDP-OH_PTrfase_TM_dom"/>
</dbReference>
<feature type="transmembrane region" description="Helical" evidence="3">
    <location>
        <begin position="78"/>
        <end position="100"/>
    </location>
</feature>
<evidence type="ECO:0000256" key="3">
    <source>
        <dbReference type="SAM" id="Phobius"/>
    </source>
</evidence>
<keyword evidence="3" id="KW-0812">Transmembrane</keyword>
<dbReference type="EC" id="2.7.8.-" evidence="4"/>
<dbReference type="AlphaFoldDB" id="A0ABD5NUN5"/>
<dbReference type="PROSITE" id="PS00379">
    <property type="entry name" value="CDP_ALCOHOL_P_TRANSF"/>
    <property type="match status" value="1"/>
</dbReference>
<dbReference type="Gene3D" id="1.20.120.1760">
    <property type="match status" value="1"/>
</dbReference>
<keyword evidence="3" id="KW-0472">Membrane</keyword>
<comment type="similarity">
    <text evidence="2">Belongs to the CDP-alcohol phosphatidyltransferase class-I family.</text>
</comment>
<dbReference type="Proteomes" id="UP001595821">
    <property type="component" value="Unassembled WGS sequence"/>
</dbReference>
<organism evidence="4 5">
    <name type="scientific">Natribaculum luteum</name>
    <dbReference type="NCBI Taxonomy" id="1586232"/>
    <lineage>
        <taxon>Archaea</taxon>
        <taxon>Methanobacteriati</taxon>
        <taxon>Methanobacteriota</taxon>
        <taxon>Stenosarchaea group</taxon>
        <taxon>Halobacteria</taxon>
        <taxon>Halobacteriales</taxon>
        <taxon>Natrialbaceae</taxon>
        <taxon>Natribaculum</taxon>
    </lineage>
</organism>
<protein>
    <submittedName>
        <fullName evidence="4">CDP-alcohol phosphatidyltransferase family protein</fullName>
        <ecNumber evidence="4">2.7.8.-</ecNumber>
    </submittedName>
</protein>
<dbReference type="Pfam" id="PF01066">
    <property type="entry name" value="CDP-OH_P_transf"/>
    <property type="match status" value="1"/>
</dbReference>
<name>A0ABD5NUN5_9EURY</name>
<dbReference type="EMBL" id="JBHSDJ010000003">
    <property type="protein sequence ID" value="MFC4245768.1"/>
    <property type="molecule type" value="Genomic_DNA"/>
</dbReference>
<gene>
    <name evidence="4" type="ORF">ACFOZ7_01910</name>
</gene>
<keyword evidence="1 2" id="KW-0808">Transferase</keyword>
<dbReference type="GO" id="GO:0016740">
    <property type="term" value="F:transferase activity"/>
    <property type="evidence" value="ECO:0007669"/>
    <property type="project" value="UniProtKB-KW"/>
</dbReference>
<feature type="transmembrane region" description="Helical" evidence="3">
    <location>
        <begin position="45"/>
        <end position="66"/>
    </location>
</feature>
<reference evidence="4 5" key="1">
    <citation type="journal article" date="2014" name="Int. J. Syst. Evol. Microbiol.">
        <title>Complete genome sequence of Corynebacterium casei LMG S-19264T (=DSM 44701T), isolated from a smear-ripened cheese.</title>
        <authorList>
            <consortium name="US DOE Joint Genome Institute (JGI-PGF)"/>
            <person name="Walter F."/>
            <person name="Albersmeier A."/>
            <person name="Kalinowski J."/>
            <person name="Ruckert C."/>
        </authorList>
    </citation>
    <scope>NUCLEOTIDE SEQUENCE [LARGE SCALE GENOMIC DNA]</scope>
    <source>
        <strain evidence="4 5">IBRC-M 10912</strain>
    </source>
</reference>
<proteinExistence type="inferred from homology"/>
<comment type="caution">
    <text evidence="4">The sequence shown here is derived from an EMBL/GenBank/DDBJ whole genome shotgun (WGS) entry which is preliminary data.</text>
</comment>